<organism evidence="1 2">
    <name type="scientific">Butyrivibrio fibrisolvens</name>
    <dbReference type="NCBI Taxonomy" id="831"/>
    <lineage>
        <taxon>Bacteria</taxon>
        <taxon>Bacillati</taxon>
        <taxon>Bacillota</taxon>
        <taxon>Clostridia</taxon>
        <taxon>Lachnospirales</taxon>
        <taxon>Lachnospiraceae</taxon>
        <taxon>Butyrivibrio</taxon>
    </lineage>
</organism>
<protein>
    <submittedName>
        <fullName evidence="1">Uncharacterized protein</fullName>
    </submittedName>
</protein>
<sequence length="36" mass="3892">MFGKCEVLAAEKLQFDLFDHSIGLKRPGASDPSIGI</sequence>
<dbReference type="Proteomes" id="UP000182584">
    <property type="component" value="Unassembled WGS sequence"/>
</dbReference>
<evidence type="ECO:0000313" key="2">
    <source>
        <dbReference type="Proteomes" id="UP000182584"/>
    </source>
</evidence>
<evidence type="ECO:0000313" key="1">
    <source>
        <dbReference type="EMBL" id="SES31483.1"/>
    </source>
</evidence>
<accession>A0A1H9WDD9</accession>
<dbReference type="AlphaFoldDB" id="A0A1H9WDD9"/>
<dbReference type="EMBL" id="FOGJ01000029">
    <property type="protein sequence ID" value="SES31483.1"/>
    <property type="molecule type" value="Genomic_DNA"/>
</dbReference>
<name>A0A1H9WDD9_BUTFI</name>
<gene>
    <name evidence="1" type="ORF">SAMN04487884_12919</name>
</gene>
<proteinExistence type="predicted"/>
<reference evidence="1 2" key="1">
    <citation type="submission" date="2016-10" db="EMBL/GenBank/DDBJ databases">
        <authorList>
            <person name="de Groot N.N."/>
        </authorList>
    </citation>
    <scope>NUCLEOTIDE SEQUENCE [LARGE SCALE GENOMIC DNA]</scope>
    <source>
        <strain evidence="1 2">AR40</strain>
    </source>
</reference>